<reference evidence="1" key="2">
    <citation type="submission" date="2022-01" db="EMBL/GenBank/DDBJ databases">
        <authorList>
            <person name="Yamashiro T."/>
            <person name="Shiraishi A."/>
            <person name="Satake H."/>
            <person name="Nakayama K."/>
        </authorList>
    </citation>
    <scope>NUCLEOTIDE SEQUENCE</scope>
</reference>
<evidence type="ECO:0000313" key="2">
    <source>
        <dbReference type="Proteomes" id="UP001151760"/>
    </source>
</evidence>
<feature type="non-terminal residue" evidence="1">
    <location>
        <position position="320"/>
    </location>
</feature>
<dbReference type="EMBL" id="BQNB010021051">
    <property type="protein sequence ID" value="GJU02342.1"/>
    <property type="molecule type" value="Genomic_DNA"/>
</dbReference>
<dbReference type="PANTHER" id="PTHR48462:SF1">
    <property type="entry name" value="PROTEIN, PUTATIVE-RELATED"/>
    <property type="match status" value="1"/>
</dbReference>
<organism evidence="1 2">
    <name type="scientific">Tanacetum coccineum</name>
    <dbReference type="NCBI Taxonomy" id="301880"/>
    <lineage>
        <taxon>Eukaryota</taxon>
        <taxon>Viridiplantae</taxon>
        <taxon>Streptophyta</taxon>
        <taxon>Embryophyta</taxon>
        <taxon>Tracheophyta</taxon>
        <taxon>Spermatophyta</taxon>
        <taxon>Magnoliopsida</taxon>
        <taxon>eudicotyledons</taxon>
        <taxon>Gunneridae</taxon>
        <taxon>Pentapetalae</taxon>
        <taxon>asterids</taxon>
        <taxon>campanulids</taxon>
        <taxon>Asterales</taxon>
        <taxon>Asteraceae</taxon>
        <taxon>Asteroideae</taxon>
        <taxon>Anthemideae</taxon>
        <taxon>Anthemidinae</taxon>
        <taxon>Tanacetum</taxon>
    </lineage>
</organism>
<accession>A0ABQ5ISD7</accession>
<dbReference type="Proteomes" id="UP001151760">
    <property type="component" value="Unassembled WGS sequence"/>
</dbReference>
<dbReference type="PANTHER" id="PTHR48462">
    <property type="entry name" value="PROTEIN, PUTATIVE-RELATED"/>
    <property type="match status" value="1"/>
</dbReference>
<keyword evidence="2" id="KW-1185">Reference proteome</keyword>
<gene>
    <name evidence="1" type="ORF">Tco_1112680</name>
</gene>
<proteinExistence type="predicted"/>
<evidence type="ECO:0000313" key="1">
    <source>
        <dbReference type="EMBL" id="GJU02342.1"/>
    </source>
</evidence>
<comment type="caution">
    <text evidence="1">The sequence shown here is derived from an EMBL/GenBank/DDBJ whole genome shotgun (WGS) entry which is preliminary data.</text>
</comment>
<name>A0ABQ5ISD7_9ASTR</name>
<protein>
    <submittedName>
        <fullName evidence="1">Uncharacterized protein</fullName>
    </submittedName>
</protein>
<reference evidence="1" key="1">
    <citation type="journal article" date="2022" name="Int. J. Mol. Sci.">
        <title>Draft Genome of Tanacetum Coccineum: Genomic Comparison of Closely Related Tanacetum-Family Plants.</title>
        <authorList>
            <person name="Yamashiro T."/>
            <person name="Shiraishi A."/>
            <person name="Nakayama K."/>
            <person name="Satake H."/>
        </authorList>
    </citation>
    <scope>NUCLEOTIDE SEQUENCE</scope>
</reference>
<sequence length="320" mass="35171">MNCLSGVVVDTFDELVSSITHVVNQFLNRKCPKILDEYFASAPLTLLVKSGGGIRPIVVGTVWRCLVSKVSVVVIGHSSDGYLNDLQYGVGVSGRGEAILHHIVTAYGPGFGKMGVKACHLFAFGGLGIYCAGDVLNYAFLASRLQSASLWTKLLRHSGPVASDLPLKMPYSFVEISNVRTYHCVLCYQLGFPLFPILKLCSTCSKFFRKIFIETMMYRVLILVGKEVDIKLSDGVDKPLRPADMLLYSWDEDLDVCVDLTGSSPLIDATQRKRVKYEAKCSKIGYGFLPSYSLLWGIIEGCNDLIEVDSKILCGLRPCG</sequence>